<dbReference type="RefSeq" id="WP_142488701.1">
    <property type="nucleotide sequence ID" value="NZ_CP035382.1"/>
</dbReference>
<dbReference type="CDD" id="cd00082">
    <property type="entry name" value="HisKA"/>
    <property type="match status" value="1"/>
</dbReference>
<dbReference type="InterPro" id="IPR036097">
    <property type="entry name" value="HisK_dim/P_sf"/>
</dbReference>
<dbReference type="FunFam" id="3.30.450.40:FF:000038">
    <property type="entry name" value="Two-component sensor histidine kinase KdpD"/>
    <property type="match status" value="1"/>
</dbReference>
<evidence type="ECO:0000313" key="16">
    <source>
        <dbReference type="EMBL" id="QDK19741.1"/>
    </source>
</evidence>
<evidence type="ECO:0000256" key="3">
    <source>
        <dbReference type="ARBA" id="ARBA00012438"/>
    </source>
</evidence>
<dbReference type="Gene3D" id="1.20.120.620">
    <property type="entry name" value="Backbone structure of the membrane domain of e. Coli histidine kinase receptor kdpd"/>
    <property type="match status" value="1"/>
</dbReference>
<proteinExistence type="predicted"/>
<name>A0AAP9DBZ3_9ENTR</name>
<evidence type="ECO:0000256" key="5">
    <source>
        <dbReference type="ARBA" id="ARBA00022679"/>
    </source>
</evidence>
<dbReference type="Gene3D" id="3.40.50.300">
    <property type="entry name" value="P-loop containing nucleotide triphosphate hydrolases"/>
    <property type="match status" value="1"/>
</dbReference>
<dbReference type="PANTHER" id="PTHR45569">
    <property type="entry name" value="SENSOR PROTEIN KDPD"/>
    <property type="match status" value="1"/>
</dbReference>
<dbReference type="GO" id="GO:0005886">
    <property type="term" value="C:plasma membrane"/>
    <property type="evidence" value="ECO:0007669"/>
    <property type="project" value="TreeGrafter"/>
</dbReference>
<dbReference type="Gene3D" id="3.40.50.620">
    <property type="entry name" value="HUPs"/>
    <property type="match status" value="1"/>
</dbReference>
<dbReference type="InterPro" id="IPR003852">
    <property type="entry name" value="Sig_transdc_His_kinase_KdpD_N"/>
</dbReference>
<dbReference type="InterPro" id="IPR004358">
    <property type="entry name" value="Sig_transdc_His_kin-like_C"/>
</dbReference>
<keyword evidence="10 14" id="KW-1133">Transmembrane helix</keyword>
<evidence type="ECO:0000256" key="7">
    <source>
        <dbReference type="ARBA" id="ARBA00022741"/>
    </source>
</evidence>
<evidence type="ECO:0000256" key="11">
    <source>
        <dbReference type="ARBA" id="ARBA00023012"/>
    </source>
</evidence>
<dbReference type="PANTHER" id="PTHR45569:SF1">
    <property type="entry name" value="SENSOR PROTEIN KDPD"/>
    <property type="match status" value="1"/>
</dbReference>
<dbReference type="InterPro" id="IPR029016">
    <property type="entry name" value="GAF-like_dom_sf"/>
</dbReference>
<dbReference type="PROSITE" id="PS50109">
    <property type="entry name" value="HIS_KIN"/>
    <property type="match status" value="1"/>
</dbReference>
<evidence type="ECO:0000256" key="9">
    <source>
        <dbReference type="ARBA" id="ARBA00022840"/>
    </source>
</evidence>
<keyword evidence="12 14" id="KW-0472">Membrane</keyword>
<dbReference type="EMBL" id="CP035382">
    <property type="protein sequence ID" value="QDK19741.1"/>
    <property type="molecule type" value="Genomic_DNA"/>
</dbReference>
<keyword evidence="8 16" id="KW-0418">Kinase</keyword>
<gene>
    <name evidence="16" type="primary">kdbD</name>
    <name evidence="16" type="ORF">ES815_16135</name>
</gene>
<dbReference type="InterPro" id="IPR003661">
    <property type="entry name" value="HisK_dim/P_dom"/>
</dbReference>
<dbReference type="SUPFAM" id="SSF52402">
    <property type="entry name" value="Adenine nucleotide alpha hydrolases-like"/>
    <property type="match status" value="1"/>
</dbReference>
<comment type="catalytic activity">
    <reaction evidence="1">
        <text>ATP + protein L-histidine = ADP + protein N-phospho-L-histidine.</text>
        <dbReference type="EC" id="2.7.13.3"/>
    </reaction>
</comment>
<dbReference type="Pfam" id="PF02518">
    <property type="entry name" value="HATPase_c"/>
    <property type="match status" value="1"/>
</dbReference>
<dbReference type="Pfam" id="PF02702">
    <property type="entry name" value="KdpD"/>
    <property type="match status" value="1"/>
</dbReference>
<dbReference type="FunFam" id="1.20.120.620:FF:000001">
    <property type="entry name" value="Two-component sensor histidine kinase KdpD"/>
    <property type="match status" value="1"/>
</dbReference>
<dbReference type="CDD" id="cd00075">
    <property type="entry name" value="HATPase"/>
    <property type="match status" value="1"/>
</dbReference>
<comment type="function">
    <text evidence="13">Member of the two-component regulatory system KdpD/KdpE involved in the regulation of the kdp operon. KdpD may function as a membrane-associated protein kinase that phosphorylates KdpE in response to environmental signals.</text>
</comment>
<keyword evidence="11" id="KW-0902">Two-component regulatory system</keyword>
<dbReference type="InterPro" id="IPR052023">
    <property type="entry name" value="Histidine_kinase_KdpD"/>
</dbReference>
<comment type="subcellular location">
    <subcellularLocation>
        <location evidence="2">Membrane</location>
        <topology evidence="2">Multi-pass membrane protein</topology>
    </subcellularLocation>
</comment>
<dbReference type="InterPro" id="IPR036890">
    <property type="entry name" value="HATPase_C_sf"/>
</dbReference>
<evidence type="ECO:0000256" key="14">
    <source>
        <dbReference type="SAM" id="Phobius"/>
    </source>
</evidence>
<evidence type="ECO:0000256" key="12">
    <source>
        <dbReference type="ARBA" id="ARBA00023136"/>
    </source>
</evidence>
<dbReference type="SUPFAM" id="SSF55874">
    <property type="entry name" value="ATPase domain of HSP90 chaperone/DNA topoisomerase II/histidine kinase"/>
    <property type="match status" value="1"/>
</dbReference>
<keyword evidence="4" id="KW-0597">Phosphoprotein</keyword>
<dbReference type="InterPro" id="IPR025201">
    <property type="entry name" value="KdpD_TM"/>
</dbReference>
<dbReference type="GO" id="GO:0005524">
    <property type="term" value="F:ATP binding"/>
    <property type="evidence" value="ECO:0007669"/>
    <property type="project" value="UniProtKB-KW"/>
</dbReference>
<evidence type="ECO:0000313" key="17">
    <source>
        <dbReference type="Proteomes" id="UP000317812"/>
    </source>
</evidence>
<dbReference type="EC" id="2.7.13.3" evidence="3"/>
<protein>
    <recommendedName>
        <fullName evidence="3">histidine kinase</fullName>
        <ecNumber evidence="3">2.7.13.3</ecNumber>
    </recommendedName>
</protein>
<dbReference type="FunFam" id="3.30.565.10:FF:000042">
    <property type="entry name" value="Two-component sensor histidine kinase KdpD"/>
    <property type="match status" value="1"/>
</dbReference>
<dbReference type="Gene3D" id="1.10.287.130">
    <property type="match status" value="1"/>
</dbReference>
<dbReference type="InterPro" id="IPR014729">
    <property type="entry name" value="Rossmann-like_a/b/a_fold"/>
</dbReference>
<sequence>MIDEPQRPDPDKLLEQAAAPHRGKLKIFFGACAGVGKTFAMLSEAQRLRAQGLDILIGVAETHGRQETAALLAGLATQPPRRIHHRGRLVTEFDLDAALARRPALILMDELAHSNASGSRHPKRWQDVEELLEAGIDVFTTVNVQHLESLNDVVSGVTGIQVRETVPDPFFDAADEVVLVDLPPDDLRQRLHEGKVYIAGQAERAIEHFFRKGNLIALRELALRRTADRVDDQMRAWRDRQGEEKVWHTRDAILLCIGHGSGNEKLVRTAARLAAKFGSVWHAVYVETPQLHRLPENQRRAILSALRLAQELGAETATLAEQAEDKAILRYAREHNLGKIVIGRRSHRRWFNRDTFADRLAQRAPDLDLLIVALDDKPTALPARAPDNRSFSDKWRIQLRGCLVAVLLCALITFIASQWLPDFDAANLVMIYLLGVVIVALFYGRWPSVLATVINVVSFDLFFIAPRGTLAVSDVQYVLTFAVMLAVGLLIGNLTAGVRYQARIARYREQRTRHLYEMSKALAVGRTPQDIAQTSQQFIHSTFHARSLILLPDREGKLRPLTPASGMTPWDEAIARWSFDKGQPAGAGTDTLPGVPWLILPLQNQGVAIVEPSNLRQLMIPEQQRLLETFTLLVASALERLALTASEEQARLASERESIRNSLLAALSHDLRTPLTVLFGQSEILTLDLAAEGSRHAPQASEIRQHVLNTTRLVNNLLDMARIQSGGFNLKKEWLTLEEVIGSALKTLEPGLGGRHIALDMSDPLALIHVDGSLFERVLINLLENAGKYAGSRAQIGIDASVNPDQLQLEVWDTGPGIPAGQEQAIFDKFARGNKESAIPGVGLGLAICQAIVEVHGGTITAHDRPDGGAGFCVTLPRDTPPELNEFPEDL</sequence>
<dbReference type="SMART" id="SM00387">
    <property type="entry name" value="HATPase_c"/>
    <property type="match status" value="1"/>
</dbReference>
<dbReference type="CDD" id="cd01987">
    <property type="entry name" value="USP_KdpD-like"/>
    <property type="match status" value="1"/>
</dbReference>
<dbReference type="InterPro" id="IPR038318">
    <property type="entry name" value="KdpD_sf"/>
</dbReference>
<organism evidence="16 17">
    <name type="scientific">Leclercia adecarboxylata</name>
    <dbReference type="NCBI Taxonomy" id="83655"/>
    <lineage>
        <taxon>Bacteria</taxon>
        <taxon>Pseudomonadati</taxon>
        <taxon>Pseudomonadota</taxon>
        <taxon>Gammaproteobacteria</taxon>
        <taxon>Enterobacterales</taxon>
        <taxon>Enterobacteriaceae</taxon>
        <taxon>Leclercia</taxon>
    </lineage>
</organism>
<evidence type="ECO:0000256" key="1">
    <source>
        <dbReference type="ARBA" id="ARBA00000085"/>
    </source>
</evidence>
<dbReference type="GO" id="GO:0000155">
    <property type="term" value="F:phosphorelay sensor kinase activity"/>
    <property type="evidence" value="ECO:0007669"/>
    <property type="project" value="InterPro"/>
</dbReference>
<evidence type="ECO:0000256" key="8">
    <source>
        <dbReference type="ARBA" id="ARBA00022777"/>
    </source>
</evidence>
<feature type="domain" description="Histidine kinase" evidence="15">
    <location>
        <begin position="666"/>
        <end position="880"/>
    </location>
</feature>
<dbReference type="NCBIfam" id="NF007793">
    <property type="entry name" value="PRK10490.1"/>
    <property type="match status" value="1"/>
</dbReference>
<dbReference type="InterPro" id="IPR027417">
    <property type="entry name" value="P-loop_NTPase"/>
</dbReference>
<accession>A0AAP9DBZ3</accession>
<dbReference type="SMART" id="SM00388">
    <property type="entry name" value="HisKA"/>
    <property type="match status" value="1"/>
</dbReference>
<dbReference type="InterPro" id="IPR003594">
    <property type="entry name" value="HATPase_dom"/>
</dbReference>
<reference evidence="16 17" key="1">
    <citation type="submission" date="2019-01" db="EMBL/GenBank/DDBJ databases">
        <title>Florfenicol resistance in Enterobacteriaceae and whole-genome sequence analysis of florfenicol-resistant Leclercia adecarboxylata strain R25.</title>
        <authorList>
            <person name="Bao Q."/>
            <person name="Ying Y."/>
        </authorList>
    </citation>
    <scope>NUCLEOTIDE SEQUENCE [LARGE SCALE GENOMIC DNA]</scope>
    <source>
        <strain evidence="16 17">R25</strain>
    </source>
</reference>
<feature type="transmembrane region" description="Helical" evidence="14">
    <location>
        <begin position="399"/>
        <end position="419"/>
    </location>
</feature>
<dbReference type="FunFam" id="3.40.50.620:FF:000169">
    <property type="entry name" value="Two-component system sensor histidine kinase KdbD"/>
    <property type="match status" value="1"/>
</dbReference>
<dbReference type="Gene3D" id="3.30.450.40">
    <property type="match status" value="1"/>
</dbReference>
<feature type="transmembrane region" description="Helical" evidence="14">
    <location>
        <begin position="425"/>
        <end position="443"/>
    </location>
</feature>
<dbReference type="Gene3D" id="3.30.565.10">
    <property type="entry name" value="Histidine kinase-like ATPase, C-terminal domain"/>
    <property type="match status" value="1"/>
</dbReference>
<evidence type="ECO:0000256" key="10">
    <source>
        <dbReference type="ARBA" id="ARBA00022989"/>
    </source>
</evidence>
<evidence type="ECO:0000259" key="15">
    <source>
        <dbReference type="PROSITE" id="PS50109"/>
    </source>
</evidence>
<dbReference type="Pfam" id="PF00512">
    <property type="entry name" value="HisKA"/>
    <property type="match status" value="1"/>
</dbReference>
<dbReference type="AlphaFoldDB" id="A0AAP9DBZ3"/>
<dbReference type="SUPFAM" id="SSF47384">
    <property type="entry name" value="Homodimeric domain of signal transducing histidine kinase"/>
    <property type="match status" value="1"/>
</dbReference>
<evidence type="ECO:0000256" key="6">
    <source>
        <dbReference type="ARBA" id="ARBA00022692"/>
    </source>
</evidence>
<dbReference type="Proteomes" id="UP000317812">
    <property type="component" value="Chromosome"/>
</dbReference>
<dbReference type="GO" id="GO:0005737">
    <property type="term" value="C:cytoplasm"/>
    <property type="evidence" value="ECO:0007669"/>
    <property type="project" value="UniProtKB-ARBA"/>
</dbReference>
<dbReference type="Pfam" id="PF13493">
    <property type="entry name" value="DUF4118"/>
    <property type="match status" value="1"/>
</dbReference>
<evidence type="ECO:0000256" key="13">
    <source>
        <dbReference type="ARBA" id="ARBA00057300"/>
    </source>
</evidence>
<keyword evidence="6 14" id="KW-0812">Transmembrane</keyword>
<evidence type="ECO:0000256" key="4">
    <source>
        <dbReference type="ARBA" id="ARBA00022553"/>
    </source>
</evidence>
<dbReference type="SUPFAM" id="SSF55781">
    <property type="entry name" value="GAF domain-like"/>
    <property type="match status" value="1"/>
</dbReference>
<keyword evidence="5" id="KW-0808">Transferase</keyword>
<dbReference type="PRINTS" id="PR00344">
    <property type="entry name" value="BCTRLSENSOR"/>
</dbReference>
<feature type="transmembrane region" description="Helical" evidence="14">
    <location>
        <begin position="448"/>
        <end position="465"/>
    </location>
</feature>
<dbReference type="InterPro" id="IPR005467">
    <property type="entry name" value="His_kinase_dom"/>
</dbReference>
<dbReference type="FunFam" id="3.40.50.300:FF:000483">
    <property type="entry name" value="Sensor histidine kinase KdpD"/>
    <property type="match status" value="1"/>
</dbReference>
<evidence type="ECO:0000256" key="2">
    <source>
        <dbReference type="ARBA" id="ARBA00004141"/>
    </source>
</evidence>
<feature type="transmembrane region" description="Helical" evidence="14">
    <location>
        <begin position="477"/>
        <end position="498"/>
    </location>
</feature>
<keyword evidence="9" id="KW-0067">ATP-binding</keyword>
<dbReference type="GO" id="GO:0042802">
    <property type="term" value="F:identical protein binding"/>
    <property type="evidence" value="ECO:0007669"/>
    <property type="project" value="UniProtKB-ARBA"/>
</dbReference>
<keyword evidence="7" id="KW-0547">Nucleotide-binding</keyword>